<dbReference type="PANTHER" id="PTHR30136">
    <property type="entry name" value="HELIX-TURN-HELIX TRANSCRIPTIONAL REGULATOR, ICLR FAMILY"/>
    <property type="match status" value="1"/>
</dbReference>
<evidence type="ECO:0000259" key="8">
    <source>
        <dbReference type="PROSITE" id="PS51078"/>
    </source>
</evidence>
<name>A0A554RMM8_9ACTN</name>
<dbReference type="InterPro" id="IPR005471">
    <property type="entry name" value="Tscrpt_reg_IclR_N"/>
</dbReference>
<organism evidence="9 10">
    <name type="scientific">Aeromicrobium piscarium</name>
    <dbReference type="NCBI Taxonomy" id="2590901"/>
    <lineage>
        <taxon>Bacteria</taxon>
        <taxon>Bacillati</taxon>
        <taxon>Actinomycetota</taxon>
        <taxon>Actinomycetes</taxon>
        <taxon>Propionibacteriales</taxon>
        <taxon>Nocardioidaceae</taxon>
        <taxon>Aeromicrobium</taxon>
    </lineage>
</organism>
<dbReference type="InterPro" id="IPR036390">
    <property type="entry name" value="WH_DNA-bd_sf"/>
</dbReference>
<dbReference type="Gene3D" id="3.30.450.40">
    <property type="match status" value="1"/>
</dbReference>
<dbReference type="SMART" id="SM00346">
    <property type="entry name" value="HTH_ICLR"/>
    <property type="match status" value="1"/>
</dbReference>
<dbReference type="PANTHER" id="PTHR30136:SF35">
    <property type="entry name" value="HTH-TYPE TRANSCRIPTIONAL REGULATOR RV1719"/>
    <property type="match status" value="1"/>
</dbReference>
<protein>
    <recommendedName>
        <fullName evidence="6">Glycerol operon regulatory protein</fullName>
    </recommendedName>
</protein>
<dbReference type="InterPro" id="IPR050707">
    <property type="entry name" value="HTH_MetabolicPath_Reg"/>
</dbReference>
<dbReference type="GO" id="GO:0003700">
    <property type="term" value="F:DNA-binding transcription factor activity"/>
    <property type="evidence" value="ECO:0007669"/>
    <property type="project" value="TreeGrafter"/>
</dbReference>
<feature type="domain" description="IclR-ED" evidence="8">
    <location>
        <begin position="84"/>
        <end position="258"/>
    </location>
</feature>
<keyword evidence="3" id="KW-0238">DNA-binding</keyword>
<proteinExistence type="predicted"/>
<evidence type="ECO:0000256" key="5">
    <source>
        <dbReference type="ARBA" id="ARBA00058938"/>
    </source>
</evidence>
<keyword evidence="2" id="KW-0805">Transcription regulation</keyword>
<dbReference type="SUPFAM" id="SSF55781">
    <property type="entry name" value="GAF domain-like"/>
    <property type="match status" value="1"/>
</dbReference>
<dbReference type="InterPro" id="IPR029016">
    <property type="entry name" value="GAF-like_dom_sf"/>
</dbReference>
<dbReference type="GO" id="GO:0045892">
    <property type="term" value="P:negative regulation of DNA-templated transcription"/>
    <property type="evidence" value="ECO:0007669"/>
    <property type="project" value="TreeGrafter"/>
</dbReference>
<dbReference type="EMBL" id="VLNT01000024">
    <property type="protein sequence ID" value="TSD55274.1"/>
    <property type="molecule type" value="Genomic_DNA"/>
</dbReference>
<dbReference type="PROSITE" id="PS51077">
    <property type="entry name" value="HTH_ICLR"/>
    <property type="match status" value="1"/>
</dbReference>
<dbReference type="FunFam" id="1.10.10.10:FF:000056">
    <property type="entry name" value="IclR family transcriptional regulator"/>
    <property type="match status" value="1"/>
</dbReference>
<evidence type="ECO:0000313" key="10">
    <source>
        <dbReference type="Proteomes" id="UP000316988"/>
    </source>
</evidence>
<accession>A0A554RMM8</accession>
<keyword evidence="4" id="KW-0804">Transcription</keyword>
<dbReference type="Pfam" id="PF01614">
    <property type="entry name" value="IclR_C"/>
    <property type="match status" value="1"/>
</dbReference>
<evidence type="ECO:0000313" key="9">
    <source>
        <dbReference type="EMBL" id="TSD55274.1"/>
    </source>
</evidence>
<gene>
    <name evidence="9" type="ORF">FNM00_17070</name>
</gene>
<dbReference type="SUPFAM" id="SSF46785">
    <property type="entry name" value="Winged helix' DNA-binding domain"/>
    <property type="match status" value="1"/>
</dbReference>
<dbReference type="GO" id="GO:0006071">
    <property type="term" value="P:glycerol metabolic process"/>
    <property type="evidence" value="ECO:0007669"/>
    <property type="project" value="UniProtKB-KW"/>
</dbReference>
<dbReference type="GO" id="GO:0003677">
    <property type="term" value="F:DNA binding"/>
    <property type="evidence" value="ECO:0007669"/>
    <property type="project" value="UniProtKB-KW"/>
</dbReference>
<reference evidence="9 10" key="1">
    <citation type="submission" date="2019-07" db="EMBL/GenBank/DDBJ databases">
        <authorList>
            <person name="Zhao L.H."/>
        </authorList>
    </citation>
    <scope>NUCLEOTIDE SEQUENCE [LARGE SCALE GENOMIC DNA]</scope>
    <source>
        <strain evidence="9 10">Co35</strain>
    </source>
</reference>
<evidence type="ECO:0000259" key="7">
    <source>
        <dbReference type="PROSITE" id="PS51077"/>
    </source>
</evidence>
<keyword evidence="1" id="KW-0319">Glycerol metabolism</keyword>
<comment type="function">
    <text evidence="5">May be an activator protein for the gylABX operon.</text>
</comment>
<evidence type="ECO:0000256" key="1">
    <source>
        <dbReference type="ARBA" id="ARBA00022798"/>
    </source>
</evidence>
<dbReference type="Pfam" id="PF09339">
    <property type="entry name" value="HTH_IclR"/>
    <property type="match status" value="1"/>
</dbReference>
<dbReference type="Proteomes" id="UP000316988">
    <property type="component" value="Unassembled WGS sequence"/>
</dbReference>
<evidence type="ECO:0000256" key="2">
    <source>
        <dbReference type="ARBA" id="ARBA00023015"/>
    </source>
</evidence>
<keyword evidence="10" id="KW-1185">Reference proteome</keyword>
<comment type="caution">
    <text evidence="9">The sequence shown here is derived from an EMBL/GenBank/DDBJ whole genome shotgun (WGS) entry which is preliminary data.</text>
</comment>
<evidence type="ECO:0000256" key="6">
    <source>
        <dbReference type="ARBA" id="ARBA00070406"/>
    </source>
</evidence>
<dbReference type="Gene3D" id="1.10.10.10">
    <property type="entry name" value="Winged helix-like DNA-binding domain superfamily/Winged helix DNA-binding domain"/>
    <property type="match status" value="1"/>
</dbReference>
<evidence type="ECO:0000256" key="3">
    <source>
        <dbReference type="ARBA" id="ARBA00023125"/>
    </source>
</evidence>
<dbReference type="OrthoDB" id="3734039at2"/>
<evidence type="ECO:0000256" key="4">
    <source>
        <dbReference type="ARBA" id="ARBA00023163"/>
    </source>
</evidence>
<feature type="domain" description="HTH iclR-type" evidence="7">
    <location>
        <begin position="22"/>
        <end position="83"/>
    </location>
</feature>
<dbReference type="PROSITE" id="PS51078">
    <property type="entry name" value="ICLR_ED"/>
    <property type="match status" value="1"/>
</dbReference>
<dbReference type="InterPro" id="IPR014757">
    <property type="entry name" value="Tscrpt_reg_IclR_C"/>
</dbReference>
<dbReference type="RefSeq" id="WP_143914747.1">
    <property type="nucleotide sequence ID" value="NZ_VLNT01000024.1"/>
</dbReference>
<sequence length="263" mass="27970">MGIVMAERSTQQAVEQDGQGGSAALGRALSILEYLADEQAPRGLTEIAEHVGGPKATIHRIMSTLTARGYLRQNSQSAYLLGIRCFELGSKWQQGLDLRSVAAPHLITLNQETEETAVLAVYESGSVVYIDKVMSPQPVIATTQLGHRSPADRVATGRALLAYAPTEELQSVLPDSSESASADLGEMLHDVRANGYAVTQGSYRPGVSGVGCPIRDYTGMVVAALGLTVPSDRFSQRKEVLVATTLEHAKAISAELGGYPAFN</sequence>
<dbReference type="InterPro" id="IPR036388">
    <property type="entry name" value="WH-like_DNA-bd_sf"/>
</dbReference>
<dbReference type="AlphaFoldDB" id="A0A554RMM8"/>